<dbReference type="InterPro" id="IPR048482">
    <property type="entry name" value="GH141_ins"/>
</dbReference>
<evidence type="ECO:0000313" key="5">
    <source>
        <dbReference type="Proteomes" id="UP000611762"/>
    </source>
</evidence>
<organism evidence="4 5">
    <name type="scientific">Congzhengia minquanensis</name>
    <dbReference type="NCBI Taxonomy" id="2763657"/>
    <lineage>
        <taxon>Bacteria</taxon>
        <taxon>Bacillati</taxon>
        <taxon>Bacillota</taxon>
        <taxon>Clostridia</taxon>
        <taxon>Eubacteriales</taxon>
        <taxon>Oscillospiraceae</taxon>
        <taxon>Congzhengia</taxon>
    </lineage>
</organism>
<evidence type="ECO:0000259" key="3">
    <source>
        <dbReference type="PROSITE" id="PS51272"/>
    </source>
</evidence>
<dbReference type="InterPro" id="IPR003343">
    <property type="entry name" value="Big_2"/>
</dbReference>
<dbReference type="SUPFAM" id="SSF51126">
    <property type="entry name" value="Pectin lyase-like"/>
    <property type="match status" value="1"/>
</dbReference>
<evidence type="ECO:0000256" key="1">
    <source>
        <dbReference type="ARBA" id="ARBA00022737"/>
    </source>
</evidence>
<dbReference type="InterPro" id="IPR008964">
    <property type="entry name" value="Invasin/intimin_cell_adhesion"/>
</dbReference>
<dbReference type="InterPro" id="IPR011050">
    <property type="entry name" value="Pectin_lyase_fold/virulence"/>
</dbReference>
<dbReference type="RefSeq" id="WP_249313040.1">
    <property type="nucleotide sequence ID" value="NZ_JACRSU010000003.1"/>
</dbReference>
<dbReference type="Pfam" id="PF00395">
    <property type="entry name" value="SLH"/>
    <property type="match status" value="3"/>
</dbReference>
<proteinExistence type="predicted"/>
<keyword evidence="2" id="KW-0732">Signal</keyword>
<feature type="domain" description="SLH" evidence="3">
    <location>
        <begin position="340"/>
        <end position="403"/>
    </location>
</feature>
<gene>
    <name evidence="4" type="ORF">H8698_09195</name>
</gene>
<dbReference type="Gene3D" id="2.60.120.260">
    <property type="entry name" value="Galactose-binding domain-like"/>
    <property type="match status" value="1"/>
</dbReference>
<dbReference type="Pfam" id="PF21231">
    <property type="entry name" value="GH141_M"/>
    <property type="match status" value="1"/>
</dbReference>
<dbReference type="Proteomes" id="UP000611762">
    <property type="component" value="Unassembled WGS sequence"/>
</dbReference>
<dbReference type="PANTHER" id="PTHR36453:SF1">
    <property type="entry name" value="RIGHT HANDED BETA HELIX DOMAIN-CONTAINING PROTEIN"/>
    <property type="match status" value="1"/>
</dbReference>
<protein>
    <submittedName>
        <fullName evidence="4">S-layer homology domain-containing protein</fullName>
    </submittedName>
</protein>
<name>A0A926DNW4_9FIRM</name>
<feature type="chain" id="PRO_5037322520" evidence="2">
    <location>
        <begin position="24"/>
        <end position="1406"/>
    </location>
</feature>
<dbReference type="EMBL" id="JACRSU010000003">
    <property type="protein sequence ID" value="MBC8541147.1"/>
    <property type="molecule type" value="Genomic_DNA"/>
</dbReference>
<reference evidence="4" key="1">
    <citation type="submission" date="2020-08" db="EMBL/GenBank/DDBJ databases">
        <title>Genome public.</title>
        <authorList>
            <person name="Liu C."/>
            <person name="Sun Q."/>
        </authorList>
    </citation>
    <scope>NUCLEOTIDE SEQUENCE</scope>
    <source>
        <strain evidence="4">H8</strain>
    </source>
</reference>
<evidence type="ECO:0000256" key="2">
    <source>
        <dbReference type="SAM" id="SignalP"/>
    </source>
</evidence>
<keyword evidence="5" id="KW-1185">Reference proteome</keyword>
<dbReference type="PROSITE" id="PS51272">
    <property type="entry name" value="SLH"/>
    <property type="match status" value="3"/>
</dbReference>
<feature type="domain" description="SLH" evidence="3">
    <location>
        <begin position="274"/>
        <end position="339"/>
    </location>
</feature>
<evidence type="ECO:0000313" key="4">
    <source>
        <dbReference type="EMBL" id="MBC8541147.1"/>
    </source>
</evidence>
<comment type="caution">
    <text evidence="4">The sequence shown here is derived from an EMBL/GenBank/DDBJ whole genome shotgun (WGS) entry which is preliminary data.</text>
</comment>
<feature type="signal peptide" evidence="2">
    <location>
        <begin position="1"/>
        <end position="23"/>
    </location>
</feature>
<dbReference type="Gene3D" id="2.160.20.10">
    <property type="entry name" value="Single-stranded right-handed beta-helix, Pectin lyase-like"/>
    <property type="match status" value="1"/>
</dbReference>
<dbReference type="PANTHER" id="PTHR36453">
    <property type="entry name" value="SECRETED PROTEIN-RELATED"/>
    <property type="match status" value="1"/>
</dbReference>
<dbReference type="InterPro" id="IPR001119">
    <property type="entry name" value="SLH_dom"/>
</dbReference>
<dbReference type="SUPFAM" id="SSF49373">
    <property type="entry name" value="Invasin/intimin cell-adhesion fragments"/>
    <property type="match status" value="2"/>
</dbReference>
<feature type="domain" description="SLH" evidence="3">
    <location>
        <begin position="214"/>
        <end position="273"/>
    </location>
</feature>
<dbReference type="InterPro" id="IPR012334">
    <property type="entry name" value="Pectin_lyas_fold"/>
</dbReference>
<dbReference type="Pfam" id="PF02368">
    <property type="entry name" value="Big_2"/>
    <property type="match status" value="1"/>
</dbReference>
<sequence length="1406" mass="155613">MKKKLTCLVLALSLCLTAMQAFAIKRGDGVSTTGTNIISFGSFNKEDDVKKMKVSGATVSFVDTGATNKGGALKVNVTSAWGYAYVEVPCVVGETFDISFYAKIDNGSDTLEMIPMLGGGWDNSILKSSYNSQWTKYTCTYTCDGLDYQGNSNTSAIRLFNCRRGPGNVSTTYYLDELTVVPHGNVEYDWSEMTTGVSKDVIPADTGFATPQPVVEASFNDTKGHWAESTINLLAASSYVQGMGDGSYSPENNVTRAQFITMAMNILRLDGSGYKGIYKDVQSSDWYAKDIQTATDIGLIDPLMTVGGTFKPNQPITREEAASVLVKIAAMRAEKPDTQVASFADDGSITNWAKDAVYNAAEYGLIKGYPDGSFGPLKGITRAEAASMIFRLVELSSRFAVYVDGENGDDQNNGTIDAPVATIDGARKLVQPFLKNMQNHIYVFVKEGRYVLSTDVQWGVEDSGCNGFSVIYTSLGDEEPVISMGKDYSGFQLYDSDKNIYRTFIGVGTNTRQVYINGVRGVRARNEINVNGAITNPVMYEADSYYICDDVEFADFTNQGDIELVYFEQWTNPRVRVKNIERTADGKAKINMVPESWKNGRSSGNTPTSIPVYVENAYELLDSPGEWYMNKADGYLYYMPREYEDPATMVAAVPVGERAFTIAGDSADKKVHNLKFNNLAFEYITWLWPSTAANAYRDGQGNHMTGYAGDGRLTGGKEDAAVIVADAAYIDITNCTFSKLGAAGLNFRQIFQNCNVIGNHFYDISGSGMNIGVANAESDFGKYFKPTEYKNYRIYNKFNNNFIHDVSIDYLSAVGINASVGLKETEIFHNEIYNVNYSGMHVGWGWASYAGSGTGTHNLDINYNYVHDTSNSYVYDAGSVYLLGATGGSEGDYNELNYNYFENHRNSYGAAYPDEGSTWWEITGNVIDLKELKEWPRKNNAMAPRWLHIHINTIINNYIHDNYSTTGEYLNNSPNNKFEQAQIYEDAEWPEEAQKIMDNAGLEPQYLEVYPDSIQRLRILNEDKKYYIKSGDTLQMDVVGYKRKLNEVKIPNDQLNYYSTNNKVATVDENGVIKGVGAGKCAIYVEYLDKDVIRRQYFEIVCDDVITEIVSNVSSLNVLEGYEVSLAAEGKTRFGNTVAIDEAEYSVEDSSVVSVSNDGKVKGLKKGSTVVKAVYTADGISLEKEYPVSVISYVTDETLDYLNTSTKLGTGHGFFAPNSWNHGTSAAEGGGIKVSSEQPAYYMKRIGNELISFDMTINPEGHTWPSFAIRNARPMEDYTSSDTYMMGFKKDIVEVQRFNNGKRTMIFGGAEFSPVGGPGYPNKLENGDTMVEYGKRYSITVGALDEENGVRLVLIVNDKPIFDFVDTAEGYIKGDGLFGLYPSKTGNFVLQPYTGLKFTEEQRTGK</sequence>
<dbReference type="Gene3D" id="2.60.40.1080">
    <property type="match status" value="2"/>
</dbReference>
<keyword evidence="1" id="KW-0677">Repeat</keyword>
<accession>A0A926DNW4</accession>